<reference evidence="5" key="1">
    <citation type="submission" date="2020-07" db="EMBL/GenBank/DDBJ databases">
        <title>Description of Mycobacterium gordonae subsp. intergordonae subsp.nov. and Mycobacterium gordonae subsp. gordonae subsp. nov.</title>
        <authorList>
            <person name="Yu X."/>
        </authorList>
    </citation>
    <scope>NUCLEOTIDE SEQUENCE [LARGE SCALE GENOMIC DNA]</scope>
    <source>
        <strain evidence="5">24</strain>
    </source>
</reference>
<reference evidence="4 5" key="2">
    <citation type="submission" date="2020-07" db="EMBL/GenBank/DDBJ databases">
        <authorList>
            <person name="Yu X."/>
        </authorList>
    </citation>
    <scope>NUCLEOTIDE SEQUENCE [LARGE SCALE GENOMIC DNA]</scope>
    <source>
        <strain evidence="5">24</strain>
    </source>
</reference>
<dbReference type="Proteomes" id="UP000510682">
    <property type="component" value="Chromosome"/>
</dbReference>
<evidence type="ECO:0000313" key="4">
    <source>
        <dbReference type="EMBL" id="QLL05932.1"/>
    </source>
</evidence>
<dbReference type="InterPro" id="IPR001054">
    <property type="entry name" value="A/G_cyclase"/>
</dbReference>
<dbReference type="GO" id="GO:0009190">
    <property type="term" value="P:cyclic nucleotide biosynthetic process"/>
    <property type="evidence" value="ECO:0007669"/>
    <property type="project" value="InterPro"/>
</dbReference>
<keyword evidence="2" id="KW-1133">Transmembrane helix</keyword>
<evidence type="ECO:0000313" key="5">
    <source>
        <dbReference type="Proteomes" id="UP000510682"/>
    </source>
</evidence>
<proteinExistence type="inferred from homology"/>
<dbReference type="AlphaFoldDB" id="A0A7D6HRW7"/>
<dbReference type="PROSITE" id="PS50125">
    <property type="entry name" value="GUANYLATE_CYCLASE_2"/>
    <property type="match status" value="1"/>
</dbReference>
<dbReference type="SUPFAM" id="SSF55073">
    <property type="entry name" value="Nucleotide cyclase"/>
    <property type="match status" value="1"/>
</dbReference>
<organism evidence="4 5">
    <name type="scientific">Mycobacterium vicinigordonae</name>
    <dbReference type="NCBI Taxonomy" id="1719132"/>
    <lineage>
        <taxon>Bacteria</taxon>
        <taxon>Bacillati</taxon>
        <taxon>Actinomycetota</taxon>
        <taxon>Actinomycetes</taxon>
        <taxon>Mycobacteriales</taxon>
        <taxon>Mycobacteriaceae</taxon>
        <taxon>Mycobacterium</taxon>
    </lineage>
</organism>
<evidence type="ECO:0000259" key="3">
    <source>
        <dbReference type="PROSITE" id="PS50125"/>
    </source>
</evidence>
<evidence type="ECO:0000256" key="1">
    <source>
        <dbReference type="ARBA" id="ARBA00005381"/>
    </source>
</evidence>
<dbReference type="Pfam" id="PF00211">
    <property type="entry name" value="Guanylate_cyc"/>
    <property type="match status" value="1"/>
</dbReference>
<keyword evidence="2" id="KW-0472">Membrane</keyword>
<feature type="transmembrane region" description="Helical" evidence="2">
    <location>
        <begin position="6"/>
        <end position="27"/>
    </location>
</feature>
<dbReference type="EMBL" id="CP059165">
    <property type="protein sequence ID" value="QLL05932.1"/>
    <property type="molecule type" value="Genomic_DNA"/>
</dbReference>
<keyword evidence="2" id="KW-0812">Transmembrane</keyword>
<feature type="domain" description="Guanylate cyclase" evidence="3">
    <location>
        <begin position="108"/>
        <end position="220"/>
    </location>
</feature>
<dbReference type="InterPro" id="IPR029787">
    <property type="entry name" value="Nucleotide_cyclase"/>
</dbReference>
<name>A0A7D6HRW7_9MYCO</name>
<sequence length="272" mass="29499">MSAAWVWAIAALVEFGGLIAVGVLLIVSRRQLGGARLALQRLRETRPRRRSRPPGVAPLAIKTVWRTADSLINKGLGATVRNSVEDLAGWARVERPDLARMTADGNVVIAFSDIEGSTELNEELGDRGWVKLLERHNKLIYQQVEEHGGHVVKTQGDGFMIAFPDPVKAVRCSIAVQRALQSDPSRWDQIRVRIGLHMGSSVRRGDDLFGRNVALAARVAGQADGGEILISESVRDAISGSPDIVVGTPREVELKGFRGSHEVYPVVLAAPG</sequence>
<keyword evidence="5" id="KW-1185">Reference proteome</keyword>
<gene>
    <name evidence="4" type="ORF">H0P51_19330</name>
</gene>
<protein>
    <submittedName>
        <fullName evidence="4">Adenylate/guanylate cyclase domain-containing protein</fullName>
    </submittedName>
</protein>
<evidence type="ECO:0000256" key="2">
    <source>
        <dbReference type="SAM" id="Phobius"/>
    </source>
</evidence>
<dbReference type="KEGG" id="mgor:H0P51_19330"/>
<dbReference type="RefSeq" id="WP_180914513.1">
    <property type="nucleotide sequence ID" value="NZ_CP059165.1"/>
</dbReference>
<comment type="similarity">
    <text evidence="1">Belongs to the adenylyl cyclase class-3 family.</text>
</comment>
<dbReference type="SMART" id="SM00044">
    <property type="entry name" value="CYCc"/>
    <property type="match status" value="1"/>
</dbReference>
<dbReference type="GO" id="GO:0035556">
    <property type="term" value="P:intracellular signal transduction"/>
    <property type="evidence" value="ECO:0007669"/>
    <property type="project" value="InterPro"/>
</dbReference>
<dbReference type="CDD" id="cd07302">
    <property type="entry name" value="CHD"/>
    <property type="match status" value="1"/>
</dbReference>
<dbReference type="GO" id="GO:0004016">
    <property type="term" value="F:adenylate cyclase activity"/>
    <property type="evidence" value="ECO:0007669"/>
    <property type="project" value="UniProtKB-ARBA"/>
</dbReference>
<dbReference type="PANTHER" id="PTHR43081">
    <property type="entry name" value="ADENYLATE CYCLASE, TERMINAL-DIFFERENTIATION SPECIFIC-RELATED"/>
    <property type="match status" value="1"/>
</dbReference>
<dbReference type="PANTHER" id="PTHR43081:SF1">
    <property type="entry name" value="ADENYLATE CYCLASE, TERMINAL-DIFFERENTIATION SPECIFIC"/>
    <property type="match status" value="1"/>
</dbReference>
<dbReference type="InterPro" id="IPR050697">
    <property type="entry name" value="Adenylyl/Guanylyl_Cyclase_3/4"/>
</dbReference>
<dbReference type="Gene3D" id="3.30.70.1230">
    <property type="entry name" value="Nucleotide cyclase"/>
    <property type="match status" value="1"/>
</dbReference>
<reference evidence="5" key="3">
    <citation type="submission" date="2023-07" db="EMBL/GenBank/DDBJ databases">
        <title>Description of Mycobacterium gordonae subsp. intergordonae subsp.nov. and Mycobacterium gordonae subsp. gordonae subsp. nov.</title>
        <authorList>
            <person name="Huang H."/>
        </authorList>
    </citation>
    <scope>NUCLEOTIDE SEQUENCE [LARGE SCALE GENOMIC DNA]</scope>
    <source>
        <strain evidence="5">24</strain>
    </source>
</reference>
<accession>A0A7D6HRW7</accession>